<dbReference type="eggNOG" id="COG3170">
    <property type="taxonomic scope" value="Bacteria"/>
</dbReference>
<accession>I0ICG9</accession>
<dbReference type="STRING" id="1142394.PSMK_07980"/>
<dbReference type="HOGENOM" id="CLU_390212_0_0_0"/>
<dbReference type="PRINTS" id="PR00845">
    <property type="entry name" value="GLHYDRLASE52"/>
</dbReference>
<reference evidence="1 2" key="1">
    <citation type="submission" date="2012-02" db="EMBL/GenBank/DDBJ databases">
        <title>Complete genome sequence of Phycisphaera mikurensis NBRC 102666.</title>
        <authorList>
            <person name="Ankai A."/>
            <person name="Hosoyama A."/>
            <person name="Terui Y."/>
            <person name="Sekine M."/>
            <person name="Fukai R."/>
            <person name="Kato Y."/>
            <person name="Nakamura S."/>
            <person name="Yamada-Narita S."/>
            <person name="Kawakoshi A."/>
            <person name="Fukunaga Y."/>
            <person name="Yamazaki S."/>
            <person name="Fujita N."/>
        </authorList>
    </citation>
    <scope>NUCLEOTIDE SEQUENCE [LARGE SCALE GENOMIC DNA]</scope>
    <source>
        <strain evidence="2">NBRC 102666 / KCTC 22515 / FYK2301M01</strain>
    </source>
</reference>
<dbReference type="PATRIC" id="fig|1142394.8.peg.824"/>
<dbReference type="Proteomes" id="UP000007881">
    <property type="component" value="Chromosome"/>
</dbReference>
<keyword evidence="2" id="KW-1185">Reference proteome</keyword>
<keyword evidence="1" id="KW-0326">Glycosidase</keyword>
<evidence type="ECO:0000313" key="1">
    <source>
        <dbReference type="EMBL" id="BAM02957.1"/>
    </source>
</evidence>
<organism evidence="1 2">
    <name type="scientific">Phycisphaera mikurensis (strain NBRC 102666 / KCTC 22515 / FYK2301M01)</name>
    <dbReference type="NCBI Taxonomy" id="1142394"/>
    <lineage>
        <taxon>Bacteria</taxon>
        <taxon>Pseudomonadati</taxon>
        <taxon>Planctomycetota</taxon>
        <taxon>Phycisphaerae</taxon>
        <taxon>Phycisphaerales</taxon>
        <taxon>Phycisphaeraceae</taxon>
        <taxon>Phycisphaera</taxon>
    </lineage>
</organism>
<dbReference type="EC" id="3.2.1.37" evidence="1"/>
<sequence>MNIFYNAQHSPFGAFASFTLGFRGSRGGLGLEQGKPADEPVFVGCESAEDPNRFLALPFFDPPTSEAAEAFTSGDEEEPKMEDHFFGRIAGVTTEHFPEDAIRRRLGAATDTWQAGDLTFRVISAGEPVPDPEDPATDEAELKRLTCPAVIAELTLDNTGCDRERKAFFGFGGNDPYSAMRSFRTPRCRAIAQGRIKAIAVSADQPGTELGQAFDPEALLRPVRPGNPEHFIGPMGLITTAVPAGETATVRYAVAFFREGRATSGLETAYFYTRFFGDLGGVCDHALATADAAIAGAEALDARVDAAGLSEDRRWQLCHAVHSYYGSTQLLDDVDPRHPASLLPGRREGRSPRWVVNEGEFRMMNTFDLTADMIFFALDFHPWTQRNVMDAFIDRYAYRDEVKFPGETEADGSPRWFPGGLSFTHDHGTTNHFTPAGKSCYEFGDLRGCFSHMTAEQLTNFVCCAAVYAHATGDAAWVRRRRETFEDCLVSLENRDHHDPARRNGVIGSDSSRCGPLGAEITTYDSLDASLGQTRNNSYMAVKTWASWVVLAGLFDTLGDGERARRSRASAGRAAQTIASAELPGGTLPSILFEGHDDPIIPTIEGLVFPPRCGQAEALAEDGLYAGLIAALKRHAEAAVVPGRCVFGEGPHAGAWKLSSTTTNSWLSKIYLNQHVFHGLLGIPRGDAAAAADASHVRWLTHPEASWWAWSDQCFKGVPRGSRYYPRGVTSWLWLSEPADPPGVDRDPGGA</sequence>
<dbReference type="KEGG" id="phm:PSMK_07980"/>
<dbReference type="GO" id="GO:0005975">
    <property type="term" value="P:carbohydrate metabolic process"/>
    <property type="evidence" value="ECO:0007669"/>
    <property type="project" value="InterPro"/>
</dbReference>
<dbReference type="InterPro" id="IPR000852">
    <property type="entry name" value="Glyco_hydro_52"/>
</dbReference>
<keyword evidence="1" id="KW-0378">Hydrolase</keyword>
<protein>
    <submittedName>
        <fullName evidence="1">Beta-xylosidase</fullName>
        <ecNumber evidence="1">3.2.1.37</ecNumber>
    </submittedName>
</protein>
<dbReference type="GO" id="GO:0009044">
    <property type="term" value="F:xylan 1,4-beta-xylosidase activity"/>
    <property type="evidence" value="ECO:0007669"/>
    <property type="project" value="UniProtKB-EC"/>
</dbReference>
<name>I0ICG9_PHYMF</name>
<dbReference type="OrthoDB" id="6376039at2"/>
<evidence type="ECO:0000313" key="2">
    <source>
        <dbReference type="Proteomes" id="UP000007881"/>
    </source>
</evidence>
<dbReference type="Pfam" id="PF03512">
    <property type="entry name" value="Glyco_hydro_52"/>
    <property type="match status" value="1"/>
</dbReference>
<gene>
    <name evidence="1" type="ordered locus">PSMK_07980</name>
</gene>
<dbReference type="EMBL" id="AP012338">
    <property type="protein sequence ID" value="BAM02957.1"/>
    <property type="molecule type" value="Genomic_DNA"/>
</dbReference>
<dbReference type="RefSeq" id="WP_014436177.1">
    <property type="nucleotide sequence ID" value="NC_017080.1"/>
</dbReference>
<dbReference type="AlphaFoldDB" id="I0ICG9"/>
<proteinExistence type="predicted"/>